<keyword evidence="2" id="KW-1185">Reference proteome</keyword>
<protein>
    <submittedName>
        <fullName evidence="1">Uncharacterized protein</fullName>
    </submittedName>
</protein>
<dbReference type="EMBL" id="JAAQHG020000018">
    <property type="protein sequence ID" value="KAL1585713.1"/>
    <property type="molecule type" value="Genomic_DNA"/>
</dbReference>
<dbReference type="Proteomes" id="UP000803884">
    <property type="component" value="Unassembled WGS sequence"/>
</dbReference>
<reference evidence="1 2" key="1">
    <citation type="journal article" date="2020" name="Microbiol. Resour. Announc.">
        <title>Draft Genome Sequence of a Cladosporium Species Isolated from the Mesophotic Ascidian Didemnum maculosum.</title>
        <authorList>
            <person name="Gioti A."/>
            <person name="Siaperas R."/>
            <person name="Nikolaivits E."/>
            <person name="Le Goff G."/>
            <person name="Ouazzani J."/>
            <person name="Kotoulas G."/>
            <person name="Topakas E."/>
        </authorList>
    </citation>
    <scope>NUCLEOTIDE SEQUENCE [LARGE SCALE GENOMIC DNA]</scope>
    <source>
        <strain evidence="1 2">TM138-S3</strain>
    </source>
</reference>
<evidence type="ECO:0000313" key="2">
    <source>
        <dbReference type="Proteomes" id="UP000803884"/>
    </source>
</evidence>
<name>A0AB34KKU3_9PEZI</name>
<dbReference type="AlphaFoldDB" id="A0AB34KKU3"/>
<sequence>MAAPQQFDQDAFFEKFKKQFPNRRMEDESVGDLMALIVIDDVPTDTINKVLRDNSDNTGAQYLWLADTHDSLHDYDGLTHEGTSSPIDPAWRSPFVGKTPADVTAFIRNTPKPPKPLCKAYYALLQKDLYEERGYLLICKVIEGKRDPETIPIEGKEAGLFFVAFEREEWDECHEKQKLMEP</sequence>
<dbReference type="RefSeq" id="XP_069228819.1">
    <property type="nucleotide sequence ID" value="XM_069374541.1"/>
</dbReference>
<accession>A0AB34KKU3</accession>
<evidence type="ECO:0000313" key="1">
    <source>
        <dbReference type="EMBL" id="KAL1585713.1"/>
    </source>
</evidence>
<gene>
    <name evidence="1" type="ORF">WHR41_05936</name>
</gene>
<comment type="caution">
    <text evidence="1">The sequence shown here is derived from an EMBL/GenBank/DDBJ whole genome shotgun (WGS) entry which is preliminary data.</text>
</comment>
<organism evidence="1 2">
    <name type="scientific">Cladosporium halotolerans</name>
    <dbReference type="NCBI Taxonomy" id="1052096"/>
    <lineage>
        <taxon>Eukaryota</taxon>
        <taxon>Fungi</taxon>
        <taxon>Dikarya</taxon>
        <taxon>Ascomycota</taxon>
        <taxon>Pezizomycotina</taxon>
        <taxon>Dothideomycetes</taxon>
        <taxon>Dothideomycetidae</taxon>
        <taxon>Cladosporiales</taxon>
        <taxon>Cladosporiaceae</taxon>
        <taxon>Cladosporium</taxon>
    </lineage>
</organism>
<proteinExistence type="predicted"/>
<dbReference type="GeneID" id="96007379"/>